<sequence length="100" mass="9860">MRAVRPRRPAARKGCGRPRPRVVHGGAHPPAAPRARAHGVRVSPRAPAAAARPAQAAGVGGAGPPAAGGAAPLLRDGVRRGARGAGADRGGAGREPLCEP</sequence>
<evidence type="ECO:0000313" key="2">
    <source>
        <dbReference type="EMBL" id="EPY15051.1"/>
    </source>
</evidence>
<name>S9UK51_9TRYP</name>
<accession>S9UK51</accession>
<proteinExistence type="predicted"/>
<organism evidence="2 3">
    <name type="scientific">Strigomonas culicis</name>
    <dbReference type="NCBI Taxonomy" id="28005"/>
    <lineage>
        <taxon>Eukaryota</taxon>
        <taxon>Discoba</taxon>
        <taxon>Euglenozoa</taxon>
        <taxon>Kinetoplastea</taxon>
        <taxon>Metakinetoplastina</taxon>
        <taxon>Trypanosomatida</taxon>
        <taxon>Trypanosomatidae</taxon>
        <taxon>Strigomonadinae</taxon>
        <taxon>Strigomonas</taxon>
    </lineage>
</organism>
<dbReference type="EMBL" id="ATMH01012665">
    <property type="protein sequence ID" value="EPY15051.1"/>
    <property type="molecule type" value="Genomic_DNA"/>
</dbReference>
<keyword evidence="3" id="KW-1185">Reference proteome</keyword>
<protein>
    <submittedName>
        <fullName evidence="2">Uncharacterized protein</fullName>
    </submittedName>
</protein>
<comment type="caution">
    <text evidence="2">The sequence shown here is derived from an EMBL/GenBank/DDBJ whole genome shotgun (WGS) entry which is preliminary data.</text>
</comment>
<feature type="compositionally biased region" description="Basic residues" evidence="1">
    <location>
        <begin position="1"/>
        <end position="22"/>
    </location>
</feature>
<dbReference type="AlphaFoldDB" id="S9UK51"/>
<feature type="region of interest" description="Disordered" evidence="1">
    <location>
        <begin position="1"/>
        <end position="100"/>
    </location>
</feature>
<dbReference type="Proteomes" id="UP000015354">
    <property type="component" value="Unassembled WGS sequence"/>
</dbReference>
<feature type="compositionally biased region" description="Low complexity" evidence="1">
    <location>
        <begin position="40"/>
        <end position="57"/>
    </location>
</feature>
<reference evidence="2 3" key="1">
    <citation type="journal article" date="2013" name="PLoS ONE">
        <title>Predicting the Proteins of Angomonas deanei, Strigomonas culicis and Their Respective Endosymbionts Reveals New Aspects of the Trypanosomatidae Family.</title>
        <authorList>
            <person name="Motta M.C."/>
            <person name="Martins A.C."/>
            <person name="de Souza S.S."/>
            <person name="Catta-Preta C.M."/>
            <person name="Silva R."/>
            <person name="Klein C.C."/>
            <person name="de Almeida L.G."/>
            <person name="de Lima Cunha O."/>
            <person name="Ciapina L.P."/>
            <person name="Brocchi M."/>
            <person name="Colabardini A.C."/>
            <person name="de Araujo Lima B."/>
            <person name="Machado C.R."/>
            <person name="de Almeida Soares C.M."/>
            <person name="Probst C.M."/>
            <person name="de Menezes C.B."/>
            <person name="Thompson C.E."/>
            <person name="Bartholomeu D.C."/>
            <person name="Gradia D.F."/>
            <person name="Pavoni D.P."/>
            <person name="Grisard E.C."/>
            <person name="Fantinatti-Garboggini F."/>
            <person name="Marchini F.K."/>
            <person name="Rodrigues-Luiz G.F."/>
            <person name="Wagner G."/>
            <person name="Goldman G.H."/>
            <person name="Fietto J.L."/>
            <person name="Elias M.C."/>
            <person name="Goldman M.H."/>
            <person name="Sagot M.F."/>
            <person name="Pereira M."/>
            <person name="Stoco P.H."/>
            <person name="de Mendonca-Neto R.P."/>
            <person name="Teixeira S.M."/>
            <person name="Maciel T.E."/>
            <person name="de Oliveira Mendes T.A."/>
            <person name="Urmenyi T.P."/>
            <person name="de Souza W."/>
            <person name="Schenkman S."/>
            <person name="de Vasconcelos A.T."/>
        </authorList>
    </citation>
    <scope>NUCLEOTIDE SEQUENCE [LARGE SCALE GENOMIC DNA]</scope>
</reference>
<evidence type="ECO:0000313" key="3">
    <source>
        <dbReference type="Proteomes" id="UP000015354"/>
    </source>
</evidence>
<evidence type="ECO:0000256" key="1">
    <source>
        <dbReference type="SAM" id="MobiDB-lite"/>
    </source>
</evidence>
<gene>
    <name evidence="2" type="ORF">STCU_12375</name>
</gene>